<comment type="subcellular location">
    <subcellularLocation>
        <location evidence="2">Cell membrane</location>
        <topology evidence="2">Multi-pass membrane protein</topology>
    </subcellularLocation>
</comment>
<organism evidence="14 15">
    <name type="scientific">Paenibacillus montanisoli</name>
    <dbReference type="NCBI Taxonomy" id="2081970"/>
    <lineage>
        <taxon>Bacteria</taxon>
        <taxon>Bacillati</taxon>
        <taxon>Bacillota</taxon>
        <taxon>Bacilli</taxon>
        <taxon>Bacillales</taxon>
        <taxon>Paenibacillaceae</taxon>
        <taxon>Paenibacillus</taxon>
    </lineage>
</organism>
<dbReference type="GO" id="GO:0042910">
    <property type="term" value="F:xenobiotic transmembrane transporter activity"/>
    <property type="evidence" value="ECO:0007669"/>
    <property type="project" value="InterPro"/>
</dbReference>
<evidence type="ECO:0000256" key="13">
    <source>
        <dbReference type="SAM" id="Phobius"/>
    </source>
</evidence>
<feature type="transmembrane region" description="Helical" evidence="13">
    <location>
        <begin position="251"/>
        <end position="274"/>
    </location>
</feature>
<dbReference type="RefSeq" id="WP_112882826.1">
    <property type="nucleotide sequence ID" value="NZ_QLUW01000002.1"/>
</dbReference>
<protein>
    <recommendedName>
        <fullName evidence="4">Probable multidrug resistance protein NorM</fullName>
    </recommendedName>
    <alternativeName>
        <fullName evidence="12">Multidrug-efflux transporter</fullName>
    </alternativeName>
</protein>
<feature type="transmembrane region" description="Helical" evidence="13">
    <location>
        <begin position="391"/>
        <end position="411"/>
    </location>
</feature>
<keyword evidence="5" id="KW-0813">Transport</keyword>
<dbReference type="GO" id="GO:0015297">
    <property type="term" value="F:antiporter activity"/>
    <property type="evidence" value="ECO:0007669"/>
    <property type="project" value="UniProtKB-KW"/>
</dbReference>
<evidence type="ECO:0000256" key="9">
    <source>
        <dbReference type="ARBA" id="ARBA00022989"/>
    </source>
</evidence>
<evidence type="ECO:0000256" key="5">
    <source>
        <dbReference type="ARBA" id="ARBA00022448"/>
    </source>
</evidence>
<dbReference type="GO" id="GO:0005886">
    <property type="term" value="C:plasma membrane"/>
    <property type="evidence" value="ECO:0007669"/>
    <property type="project" value="UniProtKB-SubCell"/>
</dbReference>
<dbReference type="EMBL" id="QLUW01000002">
    <property type="protein sequence ID" value="RAP76609.1"/>
    <property type="molecule type" value="Genomic_DNA"/>
</dbReference>
<feature type="transmembrane region" description="Helical" evidence="13">
    <location>
        <begin position="321"/>
        <end position="344"/>
    </location>
</feature>
<accession>A0A328U1U1</accession>
<keyword evidence="11 13" id="KW-0472">Membrane</keyword>
<gene>
    <name evidence="14" type="ORF">DL346_14695</name>
</gene>
<evidence type="ECO:0000256" key="11">
    <source>
        <dbReference type="ARBA" id="ARBA00023136"/>
    </source>
</evidence>
<evidence type="ECO:0000256" key="3">
    <source>
        <dbReference type="ARBA" id="ARBA00010199"/>
    </source>
</evidence>
<dbReference type="PANTHER" id="PTHR43298:SF2">
    <property type="entry name" value="FMN_FAD EXPORTER YEEO-RELATED"/>
    <property type="match status" value="1"/>
</dbReference>
<evidence type="ECO:0000256" key="6">
    <source>
        <dbReference type="ARBA" id="ARBA00022449"/>
    </source>
</evidence>
<dbReference type="PIRSF" id="PIRSF006603">
    <property type="entry name" value="DinF"/>
    <property type="match status" value="1"/>
</dbReference>
<keyword evidence="8 13" id="KW-0812">Transmembrane</keyword>
<comment type="similarity">
    <text evidence="3">Belongs to the multi antimicrobial extrusion (MATE) (TC 2.A.66.1) family.</text>
</comment>
<dbReference type="GO" id="GO:0006811">
    <property type="term" value="P:monoatomic ion transport"/>
    <property type="evidence" value="ECO:0007669"/>
    <property type="project" value="UniProtKB-KW"/>
</dbReference>
<feature type="transmembrane region" description="Helical" evidence="13">
    <location>
        <begin position="161"/>
        <end position="184"/>
    </location>
</feature>
<dbReference type="InterPro" id="IPR002528">
    <property type="entry name" value="MATE_fam"/>
</dbReference>
<evidence type="ECO:0000313" key="15">
    <source>
        <dbReference type="Proteomes" id="UP000249260"/>
    </source>
</evidence>
<keyword evidence="9 13" id="KW-1133">Transmembrane helix</keyword>
<keyword evidence="15" id="KW-1185">Reference proteome</keyword>
<feature type="transmembrane region" description="Helical" evidence="13">
    <location>
        <begin position="88"/>
        <end position="109"/>
    </location>
</feature>
<evidence type="ECO:0000313" key="14">
    <source>
        <dbReference type="EMBL" id="RAP76609.1"/>
    </source>
</evidence>
<feature type="transmembrane region" description="Helical" evidence="13">
    <location>
        <begin position="12"/>
        <end position="32"/>
    </location>
</feature>
<evidence type="ECO:0000256" key="7">
    <source>
        <dbReference type="ARBA" id="ARBA00022475"/>
    </source>
</evidence>
<dbReference type="NCBIfam" id="TIGR00797">
    <property type="entry name" value="matE"/>
    <property type="match status" value="1"/>
</dbReference>
<evidence type="ECO:0000256" key="1">
    <source>
        <dbReference type="ARBA" id="ARBA00003408"/>
    </source>
</evidence>
<comment type="function">
    <text evidence="1">Multidrug efflux pump.</text>
</comment>
<feature type="transmembrane region" description="Helical" evidence="13">
    <location>
        <begin position="44"/>
        <end position="67"/>
    </location>
</feature>
<evidence type="ECO:0000256" key="12">
    <source>
        <dbReference type="ARBA" id="ARBA00031636"/>
    </source>
</evidence>
<feature type="transmembrane region" description="Helical" evidence="13">
    <location>
        <begin position="129"/>
        <end position="149"/>
    </location>
</feature>
<keyword evidence="7" id="KW-1003">Cell membrane</keyword>
<proteinExistence type="inferred from homology"/>
<keyword evidence="10" id="KW-0406">Ion transport</keyword>
<reference evidence="14 15" key="1">
    <citation type="submission" date="2018-06" db="EMBL/GenBank/DDBJ databases">
        <title>Paenibacillus montanisoli sp. nov., isolated from mountain area soil.</title>
        <authorList>
            <person name="Wu M."/>
        </authorList>
    </citation>
    <scope>NUCLEOTIDE SEQUENCE [LARGE SCALE GENOMIC DNA]</scope>
    <source>
        <strain evidence="14 15">RA17</strain>
    </source>
</reference>
<dbReference type="InterPro" id="IPR050222">
    <property type="entry name" value="MATE_MdtK"/>
</dbReference>
<evidence type="ECO:0000256" key="4">
    <source>
        <dbReference type="ARBA" id="ARBA00020268"/>
    </source>
</evidence>
<evidence type="ECO:0000256" key="10">
    <source>
        <dbReference type="ARBA" id="ARBA00023065"/>
    </source>
</evidence>
<keyword evidence="6" id="KW-0050">Antiport</keyword>
<dbReference type="Proteomes" id="UP000249260">
    <property type="component" value="Unassembled WGS sequence"/>
</dbReference>
<name>A0A328U1U1_9BACL</name>
<feature type="transmembrane region" description="Helical" evidence="13">
    <location>
        <begin position="280"/>
        <end position="300"/>
    </location>
</feature>
<evidence type="ECO:0000256" key="8">
    <source>
        <dbReference type="ARBA" id="ARBA00022692"/>
    </source>
</evidence>
<dbReference type="Pfam" id="PF01554">
    <property type="entry name" value="MatE"/>
    <property type="match status" value="2"/>
</dbReference>
<sequence length="450" mass="49514">MENARNEFNSKLLQLSIPLTLQFLFASSFMLIDSMMVASLGEESIAAVGIAGQFEFLLGMILAGVLSGPSVFMSQYYGERDYDSIKKLAALTVFSGLAISILFVILLTFGSPFVFTPFTGDQQLLKTTATFVSIMSCGYVASAVTTAYAMSLKSIGVVKVIMYLTILSLCLNTFLNYVLIYGHFGFAAMGVYGAAAATLISKLLLLLTTIVYVYVWKKEVAVSLLILPWLDRELIRKVFRITKPIIIHESLWGLGTTMYMVAFGMSGAAAIAMIQISKVIGNFVSAGISGFAQSASVMIGEQIGMQNREQAQKYAERFTRIGCILAVVIGAALFTSAPLVVRFFHISEQLHGQAIWILRIMSCVLICNFLNNIWIVGVFRSGGDTQYSMKLVLSSTWLVGIPLAFFGAGIMKWPIEVVYGLYATEEISKAIIGLWRYKSRRWQHNLIHSA</sequence>
<comment type="caution">
    <text evidence="14">The sequence shown here is derived from an EMBL/GenBank/DDBJ whole genome shotgun (WGS) entry which is preliminary data.</text>
</comment>
<dbReference type="OrthoDB" id="9780160at2"/>
<feature type="transmembrane region" description="Helical" evidence="13">
    <location>
        <begin position="356"/>
        <end position="379"/>
    </location>
</feature>
<dbReference type="PANTHER" id="PTHR43298">
    <property type="entry name" value="MULTIDRUG RESISTANCE PROTEIN NORM-RELATED"/>
    <property type="match status" value="1"/>
</dbReference>
<feature type="transmembrane region" description="Helical" evidence="13">
    <location>
        <begin position="190"/>
        <end position="215"/>
    </location>
</feature>
<dbReference type="AlphaFoldDB" id="A0A328U1U1"/>
<evidence type="ECO:0000256" key="2">
    <source>
        <dbReference type="ARBA" id="ARBA00004651"/>
    </source>
</evidence>
<dbReference type="InterPro" id="IPR048279">
    <property type="entry name" value="MdtK-like"/>
</dbReference>